<evidence type="ECO:0000313" key="2">
    <source>
        <dbReference type="EMBL" id="WOV87709.1"/>
    </source>
</evidence>
<dbReference type="Proteomes" id="UP001303902">
    <property type="component" value="Chromosome"/>
</dbReference>
<proteinExistence type="predicted"/>
<name>A0ABZ0L8H2_9BACL</name>
<evidence type="ECO:0000313" key="3">
    <source>
        <dbReference type="Proteomes" id="UP001303902"/>
    </source>
</evidence>
<keyword evidence="1" id="KW-0175">Coiled coil</keyword>
<gene>
    <name evidence="2" type="ORF">QWT69_00885</name>
</gene>
<organism evidence="2 3">
    <name type="scientific">Sporosarcina oncorhynchi</name>
    <dbReference type="NCBI Taxonomy" id="3056444"/>
    <lineage>
        <taxon>Bacteria</taxon>
        <taxon>Bacillati</taxon>
        <taxon>Bacillota</taxon>
        <taxon>Bacilli</taxon>
        <taxon>Bacillales</taxon>
        <taxon>Caryophanaceae</taxon>
        <taxon>Sporosarcina</taxon>
    </lineage>
</organism>
<keyword evidence="3" id="KW-1185">Reference proteome</keyword>
<dbReference type="RefSeq" id="WP_317968077.1">
    <property type="nucleotide sequence ID" value="NZ_CP129118.1"/>
</dbReference>
<protein>
    <recommendedName>
        <fullName evidence="4">Tetratricopeptide repeat protein</fullName>
    </recommendedName>
</protein>
<dbReference type="EMBL" id="CP129118">
    <property type="protein sequence ID" value="WOV87709.1"/>
    <property type="molecule type" value="Genomic_DNA"/>
</dbReference>
<evidence type="ECO:0000256" key="1">
    <source>
        <dbReference type="SAM" id="Coils"/>
    </source>
</evidence>
<feature type="coiled-coil region" evidence="1">
    <location>
        <begin position="31"/>
        <end position="58"/>
    </location>
</feature>
<accession>A0ABZ0L8H2</accession>
<reference evidence="2 3" key="1">
    <citation type="submission" date="2023-06" db="EMBL/GenBank/DDBJ databases">
        <title>Sporosarcina sp. nov., isolated from Korean tranditional fermented seafood 'Jeotgal'.</title>
        <authorList>
            <person name="Yang A.I."/>
            <person name="Shin N.-R."/>
        </authorList>
    </citation>
    <scope>NUCLEOTIDE SEQUENCE [LARGE SCALE GENOMIC DNA]</scope>
    <source>
        <strain evidence="2 3">T2O-4</strain>
    </source>
</reference>
<evidence type="ECO:0008006" key="4">
    <source>
        <dbReference type="Google" id="ProtNLM"/>
    </source>
</evidence>
<sequence>MLGVINEDEKWGNNIFAGLTYYTLLAEQAFNLNQTEIFKEAEKNIKNLTDRVKEVIQTVPDEKDKSMLGSWESFNSSRLTKNSMTVLLHNGACTFHKIGRYEESAETFQQALQNGVNITTYGLALLLSSLWKANKKNTEVLEAFAKYSPEGLSVNELIKFDLDLTEIEW</sequence>